<feature type="compositionally biased region" description="Low complexity" evidence="1">
    <location>
        <begin position="40"/>
        <end position="49"/>
    </location>
</feature>
<dbReference type="AlphaFoldDB" id="A0A6N9VCQ9"/>
<proteinExistence type="predicted"/>
<evidence type="ECO:0000313" key="3">
    <source>
        <dbReference type="Proteomes" id="UP000471648"/>
    </source>
</evidence>
<accession>A0A6N9VCQ9</accession>
<dbReference type="RefSeq" id="WP_164358156.1">
    <property type="nucleotide sequence ID" value="NZ_JAAGME010001046.1"/>
</dbReference>
<dbReference type="Proteomes" id="UP000471648">
    <property type="component" value="Unassembled WGS sequence"/>
</dbReference>
<evidence type="ECO:0000256" key="1">
    <source>
        <dbReference type="SAM" id="MobiDB-lite"/>
    </source>
</evidence>
<sequence>MTTHKLNPDICPYGEGPASGSGCIKRTGHDGEHSVTPGIAETPAPDTAAPNPPSPYATADPNARHLLPGLFGAPRPGTLAPTGCNRLAVVPAEPLQTADDGTFPHGICDTCITAWYAALRGQELPDDRPTTNCRECQSQTRHDGLCAMCRQDAHTAKETQ</sequence>
<reference evidence="2 3" key="1">
    <citation type="submission" date="2020-01" db="EMBL/GenBank/DDBJ databases">
        <title>Insect and environment-associated Actinomycetes.</title>
        <authorList>
            <person name="Currrie C."/>
            <person name="Chevrette M."/>
            <person name="Carlson C."/>
            <person name="Stubbendieck R."/>
            <person name="Wendt-Pienkowski E."/>
        </authorList>
    </citation>
    <scope>NUCLEOTIDE SEQUENCE [LARGE SCALE GENOMIC DNA]</scope>
    <source>
        <strain evidence="2 3">SID14438</strain>
    </source>
</reference>
<organism evidence="2 3">
    <name type="scientific">Streptomyces microflavus</name>
    <name type="common">Streptomyces lipmanii</name>
    <dbReference type="NCBI Taxonomy" id="1919"/>
    <lineage>
        <taxon>Bacteria</taxon>
        <taxon>Bacillati</taxon>
        <taxon>Actinomycetota</taxon>
        <taxon>Actinomycetes</taxon>
        <taxon>Kitasatosporales</taxon>
        <taxon>Streptomycetaceae</taxon>
        <taxon>Streptomyces</taxon>
    </lineage>
</organism>
<feature type="region of interest" description="Disordered" evidence="1">
    <location>
        <begin position="22"/>
        <end position="70"/>
    </location>
</feature>
<comment type="caution">
    <text evidence="2">The sequence shown here is derived from an EMBL/GenBank/DDBJ whole genome shotgun (WGS) entry which is preliminary data.</text>
</comment>
<evidence type="ECO:0000313" key="2">
    <source>
        <dbReference type="EMBL" id="NEB70267.1"/>
    </source>
</evidence>
<gene>
    <name evidence="2" type="ORF">G3I39_24900</name>
</gene>
<dbReference type="EMBL" id="JAAGME010001046">
    <property type="protein sequence ID" value="NEB70267.1"/>
    <property type="molecule type" value="Genomic_DNA"/>
</dbReference>
<name>A0A6N9VCQ9_STRMI</name>
<protein>
    <submittedName>
        <fullName evidence="2">Uncharacterized protein</fullName>
    </submittedName>
</protein>